<dbReference type="PROSITE" id="PS50089">
    <property type="entry name" value="ZF_RING_2"/>
    <property type="match status" value="1"/>
</dbReference>
<dbReference type="Pfam" id="PF00097">
    <property type="entry name" value="zf-C3HC4"/>
    <property type="match status" value="1"/>
</dbReference>
<feature type="transmembrane region" description="Helical" evidence="6">
    <location>
        <begin position="235"/>
        <end position="252"/>
    </location>
</feature>
<keyword evidence="9" id="KW-1185">Reference proteome</keyword>
<evidence type="ECO:0000256" key="6">
    <source>
        <dbReference type="SAM" id="Phobius"/>
    </source>
</evidence>
<evidence type="ECO:0000313" key="9">
    <source>
        <dbReference type="Proteomes" id="UP001159428"/>
    </source>
</evidence>
<dbReference type="EMBL" id="CALNXJ010000023">
    <property type="protein sequence ID" value="CAH3128105.1"/>
    <property type="molecule type" value="Genomic_DNA"/>
</dbReference>
<dbReference type="Proteomes" id="UP001159428">
    <property type="component" value="Unassembled WGS sequence"/>
</dbReference>
<dbReference type="Gene3D" id="3.30.40.10">
    <property type="entry name" value="Zinc/RING finger domain, C3HC4 (zinc finger)"/>
    <property type="match status" value="1"/>
</dbReference>
<dbReference type="InterPro" id="IPR001841">
    <property type="entry name" value="Znf_RING"/>
</dbReference>
<keyword evidence="6" id="KW-0812">Transmembrane</keyword>
<dbReference type="AlphaFoldDB" id="A0AAU9WWA0"/>
<evidence type="ECO:0000256" key="2">
    <source>
        <dbReference type="ARBA" id="ARBA00022771"/>
    </source>
</evidence>
<feature type="transmembrane region" description="Helical" evidence="6">
    <location>
        <begin position="192"/>
        <end position="215"/>
    </location>
</feature>
<gene>
    <name evidence="8" type="ORF">PMEA_00013291</name>
</gene>
<keyword evidence="6" id="KW-1133">Transmembrane helix</keyword>
<protein>
    <recommendedName>
        <fullName evidence="7">RING-type domain-containing protein</fullName>
    </recommendedName>
</protein>
<feature type="region of interest" description="Disordered" evidence="5">
    <location>
        <begin position="151"/>
        <end position="172"/>
    </location>
</feature>
<feature type="domain" description="RING-type" evidence="7">
    <location>
        <begin position="28"/>
        <end position="72"/>
    </location>
</feature>
<dbReference type="InterPro" id="IPR018957">
    <property type="entry name" value="Znf_C3HC4_RING-type"/>
</dbReference>
<comment type="caution">
    <text evidence="8">The sequence shown here is derived from an EMBL/GenBank/DDBJ whole genome shotgun (WGS) entry which is preliminary data.</text>
</comment>
<organism evidence="8 9">
    <name type="scientific">Pocillopora meandrina</name>
    <dbReference type="NCBI Taxonomy" id="46732"/>
    <lineage>
        <taxon>Eukaryota</taxon>
        <taxon>Metazoa</taxon>
        <taxon>Cnidaria</taxon>
        <taxon>Anthozoa</taxon>
        <taxon>Hexacorallia</taxon>
        <taxon>Scleractinia</taxon>
        <taxon>Astrocoeniina</taxon>
        <taxon>Pocilloporidae</taxon>
        <taxon>Pocillopora</taxon>
    </lineage>
</organism>
<evidence type="ECO:0000259" key="7">
    <source>
        <dbReference type="PROSITE" id="PS50089"/>
    </source>
</evidence>
<accession>A0AAU9WWA0</accession>
<keyword evidence="6" id="KW-0472">Membrane</keyword>
<dbReference type="GO" id="GO:0008270">
    <property type="term" value="F:zinc ion binding"/>
    <property type="evidence" value="ECO:0007669"/>
    <property type="project" value="UniProtKB-KW"/>
</dbReference>
<name>A0AAU9WWA0_9CNID</name>
<evidence type="ECO:0000256" key="4">
    <source>
        <dbReference type="PROSITE-ProRule" id="PRU00175"/>
    </source>
</evidence>
<evidence type="ECO:0000256" key="1">
    <source>
        <dbReference type="ARBA" id="ARBA00022723"/>
    </source>
</evidence>
<evidence type="ECO:0000256" key="3">
    <source>
        <dbReference type="ARBA" id="ARBA00022833"/>
    </source>
</evidence>
<dbReference type="SUPFAM" id="SSF57850">
    <property type="entry name" value="RING/U-box"/>
    <property type="match status" value="1"/>
</dbReference>
<keyword evidence="1" id="KW-0479">Metal-binding</keyword>
<keyword evidence="3" id="KW-0862">Zinc</keyword>
<keyword evidence="2 4" id="KW-0863">Zinc-finger</keyword>
<sequence length="255" mass="29485">MAEVPSEPCLPSGRDDEFVEPVNKGLQCGICQLPMKETMITSNGHHFCRGCIEEHLPREEPKGQNDFCPVDREAMNRDKVPPENQEVHPPSHKEHVNLLLNEIRKLRDQIATLREEGKANQEAHEAEIQQRNEKECALKKQMDEKEKALKKQMDEKEKALKKQMDEKEKGLKKQVDEKEKALKREMEEKGKWFKYTLISFFIISVIISVIGFRSFGDMKGQMDGKDQALQTQLTTLYYIAGIAVIFFVLKSIRRS</sequence>
<proteinExistence type="predicted"/>
<evidence type="ECO:0000256" key="5">
    <source>
        <dbReference type="SAM" id="MobiDB-lite"/>
    </source>
</evidence>
<evidence type="ECO:0000313" key="8">
    <source>
        <dbReference type="EMBL" id="CAH3128105.1"/>
    </source>
</evidence>
<dbReference type="InterPro" id="IPR013083">
    <property type="entry name" value="Znf_RING/FYVE/PHD"/>
</dbReference>
<reference evidence="8 9" key="1">
    <citation type="submission" date="2022-05" db="EMBL/GenBank/DDBJ databases">
        <authorList>
            <consortium name="Genoscope - CEA"/>
            <person name="William W."/>
        </authorList>
    </citation>
    <scope>NUCLEOTIDE SEQUENCE [LARGE SCALE GENOMIC DNA]</scope>
</reference>